<dbReference type="PROSITE" id="PS50109">
    <property type="entry name" value="HIS_KIN"/>
    <property type="match status" value="1"/>
</dbReference>
<dbReference type="InterPro" id="IPR004358">
    <property type="entry name" value="Sig_transdc_His_kin-like_C"/>
</dbReference>
<dbReference type="CDD" id="cd06225">
    <property type="entry name" value="HAMP"/>
    <property type="match status" value="1"/>
</dbReference>
<evidence type="ECO:0000256" key="15">
    <source>
        <dbReference type="RuleBase" id="RU364088"/>
    </source>
</evidence>
<evidence type="ECO:0000256" key="7">
    <source>
        <dbReference type="ARBA" id="ARBA00022679"/>
    </source>
</evidence>
<keyword evidence="9 15" id="KW-0547">Nucleotide-binding</keyword>
<feature type="transmembrane region" description="Helical" evidence="15">
    <location>
        <begin position="12"/>
        <end position="33"/>
    </location>
</feature>
<evidence type="ECO:0000256" key="4">
    <source>
        <dbReference type="ARBA" id="ARBA00022475"/>
    </source>
</evidence>
<dbReference type="InterPro" id="IPR036097">
    <property type="entry name" value="HisK_dim/P_sf"/>
</dbReference>
<evidence type="ECO:0000256" key="8">
    <source>
        <dbReference type="ARBA" id="ARBA00022692"/>
    </source>
</evidence>
<feature type="transmembrane region" description="Helical" evidence="15">
    <location>
        <begin position="166"/>
        <end position="184"/>
    </location>
</feature>
<feature type="domain" description="Histidine kinase" evidence="16">
    <location>
        <begin position="246"/>
        <end position="460"/>
    </location>
</feature>
<dbReference type="PANTHER" id="PTHR45436:SF15">
    <property type="entry name" value="SENSOR HISTIDINE KINASE CUSS"/>
    <property type="match status" value="1"/>
</dbReference>
<name>A0ABS0KPF9_PSENT</name>
<dbReference type="InterPro" id="IPR003661">
    <property type="entry name" value="HisK_dim/P_dom"/>
</dbReference>
<dbReference type="Pfam" id="PF02518">
    <property type="entry name" value="HATPase_c"/>
    <property type="match status" value="1"/>
</dbReference>
<keyword evidence="10 15" id="KW-0418">Kinase</keyword>
<dbReference type="InterPro" id="IPR005467">
    <property type="entry name" value="His_kinase_dom"/>
</dbReference>
<evidence type="ECO:0000256" key="14">
    <source>
        <dbReference type="ARBA" id="ARBA00023136"/>
    </source>
</evidence>
<keyword evidence="4 15" id="KW-1003">Cell membrane</keyword>
<dbReference type="EC" id="2.7.13.3" evidence="15"/>
<dbReference type="SMART" id="SM00387">
    <property type="entry name" value="HATPase_c"/>
    <property type="match status" value="1"/>
</dbReference>
<evidence type="ECO:0000256" key="9">
    <source>
        <dbReference type="ARBA" id="ARBA00022741"/>
    </source>
</evidence>
<feature type="domain" description="HAMP" evidence="17">
    <location>
        <begin position="185"/>
        <end position="238"/>
    </location>
</feature>
<keyword evidence="5 15" id="KW-0997">Cell inner membrane</keyword>
<comment type="catalytic activity">
    <reaction evidence="1 15">
        <text>ATP + protein L-histidine = ADP + protein N-phospho-L-histidine.</text>
        <dbReference type="EC" id="2.7.13.3"/>
    </reaction>
</comment>
<dbReference type="SMART" id="SM00388">
    <property type="entry name" value="HisKA"/>
    <property type="match status" value="1"/>
</dbReference>
<dbReference type="CDD" id="cd00075">
    <property type="entry name" value="HATPase"/>
    <property type="match status" value="1"/>
</dbReference>
<keyword evidence="6" id="KW-0597">Phosphoprotein</keyword>
<keyword evidence="14 15" id="KW-0472">Membrane</keyword>
<dbReference type="Proteomes" id="UP000608450">
    <property type="component" value="Unassembled WGS sequence"/>
</dbReference>
<keyword evidence="19" id="KW-1185">Reference proteome</keyword>
<dbReference type="NCBIfam" id="TIGR01386">
    <property type="entry name" value="cztS_silS_copS"/>
    <property type="match status" value="1"/>
</dbReference>
<keyword evidence="12 15" id="KW-1133">Transmembrane helix</keyword>
<dbReference type="Gene3D" id="6.10.340.10">
    <property type="match status" value="1"/>
</dbReference>
<reference evidence="18 19" key="1">
    <citation type="submission" date="2020-11" db="EMBL/GenBank/DDBJ databases">
        <title>Enhanced detection system for hospital associated transmission using whole genome sequencing surveillance.</title>
        <authorList>
            <person name="Harrison L.H."/>
            <person name="Van Tyne D."/>
            <person name="Marsh J.W."/>
            <person name="Griffith M.P."/>
            <person name="Snyder D.J."/>
            <person name="Cooper V.S."/>
            <person name="Mustapha M."/>
        </authorList>
    </citation>
    <scope>NUCLEOTIDE SEQUENCE [LARGE SCALE GENOMIC DNA]</scope>
    <source>
        <strain evidence="18 19">PSA00705</strain>
    </source>
</reference>
<gene>
    <name evidence="18" type="ORF">I5I61_20490</name>
</gene>
<evidence type="ECO:0000259" key="17">
    <source>
        <dbReference type="PROSITE" id="PS50885"/>
    </source>
</evidence>
<evidence type="ECO:0000256" key="1">
    <source>
        <dbReference type="ARBA" id="ARBA00000085"/>
    </source>
</evidence>
<dbReference type="GO" id="GO:0004673">
    <property type="term" value="F:protein histidine kinase activity"/>
    <property type="evidence" value="ECO:0007669"/>
    <property type="project" value="UniProtKB-EC"/>
</dbReference>
<evidence type="ECO:0000256" key="11">
    <source>
        <dbReference type="ARBA" id="ARBA00022840"/>
    </source>
</evidence>
<evidence type="ECO:0000313" key="18">
    <source>
        <dbReference type="EMBL" id="MBG6289839.1"/>
    </source>
</evidence>
<dbReference type="SUPFAM" id="SSF55874">
    <property type="entry name" value="ATPase domain of HSP90 chaperone/DNA topoisomerase II/histidine kinase"/>
    <property type="match status" value="1"/>
</dbReference>
<comment type="subcellular location">
    <subcellularLocation>
        <location evidence="3 15">Cell inner membrane</location>
    </subcellularLocation>
    <subcellularLocation>
        <location evidence="2">Membrane</location>
        <topology evidence="2">Multi-pass membrane protein</topology>
    </subcellularLocation>
</comment>
<dbReference type="PANTHER" id="PTHR45436">
    <property type="entry name" value="SENSOR HISTIDINE KINASE YKOH"/>
    <property type="match status" value="1"/>
</dbReference>
<evidence type="ECO:0000256" key="12">
    <source>
        <dbReference type="ARBA" id="ARBA00022989"/>
    </source>
</evidence>
<keyword evidence="7 15" id="KW-0808">Transferase</keyword>
<keyword evidence="8 15" id="KW-0812">Transmembrane</keyword>
<accession>A0ABS0KPF9</accession>
<evidence type="ECO:0000256" key="10">
    <source>
        <dbReference type="ARBA" id="ARBA00022777"/>
    </source>
</evidence>
<dbReference type="EMBL" id="JADTFC010000057">
    <property type="protein sequence ID" value="MBG6289839.1"/>
    <property type="molecule type" value="Genomic_DNA"/>
</dbReference>
<evidence type="ECO:0000256" key="6">
    <source>
        <dbReference type="ARBA" id="ARBA00022553"/>
    </source>
</evidence>
<evidence type="ECO:0000256" key="2">
    <source>
        <dbReference type="ARBA" id="ARBA00004141"/>
    </source>
</evidence>
<keyword evidence="11 15" id="KW-0067">ATP-binding</keyword>
<evidence type="ECO:0000313" key="19">
    <source>
        <dbReference type="Proteomes" id="UP000608450"/>
    </source>
</evidence>
<dbReference type="SUPFAM" id="SSF47384">
    <property type="entry name" value="Homodimeric domain of signal transducing histidine kinase"/>
    <property type="match status" value="1"/>
</dbReference>
<evidence type="ECO:0000256" key="13">
    <source>
        <dbReference type="ARBA" id="ARBA00023012"/>
    </source>
</evidence>
<dbReference type="Gene3D" id="3.30.565.10">
    <property type="entry name" value="Histidine kinase-like ATPase, C-terminal domain"/>
    <property type="match status" value="1"/>
</dbReference>
<dbReference type="InterPro" id="IPR036890">
    <property type="entry name" value="HATPase_C_sf"/>
</dbReference>
<evidence type="ECO:0000259" key="16">
    <source>
        <dbReference type="PROSITE" id="PS50109"/>
    </source>
</evidence>
<evidence type="ECO:0000256" key="5">
    <source>
        <dbReference type="ARBA" id="ARBA00022519"/>
    </source>
</evidence>
<dbReference type="Pfam" id="PF00512">
    <property type="entry name" value="HisKA"/>
    <property type="match status" value="1"/>
</dbReference>
<dbReference type="CDD" id="cd00082">
    <property type="entry name" value="HisKA"/>
    <property type="match status" value="1"/>
</dbReference>
<dbReference type="InterPro" id="IPR050428">
    <property type="entry name" value="TCS_sensor_his_kinase"/>
</dbReference>
<dbReference type="PROSITE" id="PS50885">
    <property type="entry name" value="HAMP"/>
    <property type="match status" value="1"/>
</dbReference>
<keyword evidence="13 15" id="KW-0902">Two-component regulatory system</keyword>
<evidence type="ECO:0000256" key="3">
    <source>
        <dbReference type="ARBA" id="ARBA00004533"/>
    </source>
</evidence>
<dbReference type="Gene3D" id="1.10.287.130">
    <property type="match status" value="1"/>
</dbReference>
<protein>
    <recommendedName>
        <fullName evidence="15">Sensor protein</fullName>
        <ecNumber evidence="15">2.7.13.3</ecNumber>
    </recommendedName>
</protein>
<dbReference type="PRINTS" id="PR00344">
    <property type="entry name" value="BCTRLSENSOR"/>
</dbReference>
<dbReference type="SMART" id="SM00304">
    <property type="entry name" value="HAMP"/>
    <property type="match status" value="1"/>
</dbReference>
<dbReference type="InterPro" id="IPR006290">
    <property type="entry name" value="CztS_silS_copS"/>
</dbReference>
<comment type="caution">
    <text evidence="18">The sequence shown here is derived from an EMBL/GenBank/DDBJ whole genome shotgun (WGS) entry which is preliminary data.</text>
</comment>
<proteinExistence type="predicted"/>
<dbReference type="InterPro" id="IPR003594">
    <property type="entry name" value="HATPase_dom"/>
</dbReference>
<dbReference type="InterPro" id="IPR003660">
    <property type="entry name" value="HAMP_dom"/>
</dbReference>
<dbReference type="Pfam" id="PF00672">
    <property type="entry name" value="HAMP"/>
    <property type="match status" value="1"/>
</dbReference>
<organism evidence="18 19">
    <name type="scientific">Pseudomonas nitroreducens</name>
    <dbReference type="NCBI Taxonomy" id="46680"/>
    <lineage>
        <taxon>Bacteria</taxon>
        <taxon>Pseudomonadati</taxon>
        <taxon>Pseudomonadota</taxon>
        <taxon>Gammaproteobacteria</taxon>
        <taxon>Pseudomonadales</taxon>
        <taxon>Pseudomonadaceae</taxon>
        <taxon>Pseudomonas</taxon>
    </lineage>
</organism>
<comment type="function">
    <text evidence="15">Member of a two-component regulatory system.</text>
</comment>
<sequence length="461" mass="50636">MKPASLSLRIGLWVGLLGSVLMVLLITLTYLVLEHQLDIRARQSLDSKMDQVRHRLDEDMGPGILPQGTHALRDLIIGHDYLSLTLLPTAPGLPPLMQTESFVDWQTLDRLPLQKGSLEWTAGNGHNLLTSRSVVALENGESVRVFLTLDRHADAALLGAFLRSSLLSTPLLLLLIALGARLAAQRGLLPLRRFGKVAALVSTDDMSHRIPVKRLPDELKDAAHALNTMLGRLDEGVRQLTQFSDDLSHELRSPINNMLGKTQVALSRRRDNAAYQSVLESNVEELERVARIVSEMLFLAQVSHPKILLPGDPVHLAAEAHKVAELFELSAEEKDLQIQITGDAQVFGDRLMIQRAISNLLSNAIRHTPERSIVVVRISEDESGIALQVENPGPGIAAEHLPHLFDRFYRVDPSRTRAAGGTGLGLAIVNTIMDLHQGTVSAQSSEAGPTRFLLKFPRQAA</sequence>
<dbReference type="RefSeq" id="WP_196913217.1">
    <property type="nucleotide sequence ID" value="NZ_DAMDDB010000061.1"/>
</dbReference>